<comment type="caution">
    <text evidence="2">The sequence shown here is derived from an EMBL/GenBank/DDBJ whole genome shotgun (WGS) entry which is preliminary data.</text>
</comment>
<dbReference type="AlphaFoldDB" id="A0A8H7UX50"/>
<feature type="signal peptide" evidence="1">
    <location>
        <begin position="1"/>
        <end position="17"/>
    </location>
</feature>
<protein>
    <submittedName>
        <fullName evidence="2">Uncharacterized protein</fullName>
    </submittedName>
</protein>
<keyword evidence="3" id="KW-1185">Reference proteome</keyword>
<accession>A0A8H7UX50</accession>
<dbReference type="OrthoDB" id="2266604at2759"/>
<feature type="chain" id="PRO_5034954875" evidence="1">
    <location>
        <begin position="18"/>
        <end position="188"/>
    </location>
</feature>
<evidence type="ECO:0000313" key="3">
    <source>
        <dbReference type="Proteomes" id="UP000603453"/>
    </source>
</evidence>
<reference evidence="2" key="1">
    <citation type="submission" date="2020-12" db="EMBL/GenBank/DDBJ databases">
        <title>Metabolic potential, ecology and presence of endohyphal bacteria is reflected in genomic diversity of Mucoromycotina.</title>
        <authorList>
            <person name="Muszewska A."/>
            <person name="Okrasinska A."/>
            <person name="Steczkiewicz K."/>
            <person name="Drgas O."/>
            <person name="Orlowska M."/>
            <person name="Perlinska-Lenart U."/>
            <person name="Aleksandrzak-Piekarczyk T."/>
            <person name="Szatraj K."/>
            <person name="Zielenkiewicz U."/>
            <person name="Pilsyk S."/>
            <person name="Malc E."/>
            <person name="Mieczkowski P."/>
            <person name="Kruszewska J.S."/>
            <person name="Biernat P."/>
            <person name="Pawlowska J."/>
        </authorList>
    </citation>
    <scope>NUCLEOTIDE SEQUENCE</scope>
    <source>
        <strain evidence="2">WA0000017839</strain>
    </source>
</reference>
<proteinExistence type="predicted"/>
<evidence type="ECO:0000313" key="2">
    <source>
        <dbReference type="EMBL" id="KAG2198965.1"/>
    </source>
</evidence>
<keyword evidence="1" id="KW-0732">Signal</keyword>
<evidence type="ECO:0000256" key="1">
    <source>
        <dbReference type="SAM" id="SignalP"/>
    </source>
</evidence>
<gene>
    <name evidence="2" type="ORF">INT47_013149</name>
</gene>
<name>A0A8H7UX50_9FUNG</name>
<organism evidence="2 3">
    <name type="scientific">Mucor saturninus</name>
    <dbReference type="NCBI Taxonomy" id="64648"/>
    <lineage>
        <taxon>Eukaryota</taxon>
        <taxon>Fungi</taxon>
        <taxon>Fungi incertae sedis</taxon>
        <taxon>Mucoromycota</taxon>
        <taxon>Mucoromycotina</taxon>
        <taxon>Mucoromycetes</taxon>
        <taxon>Mucorales</taxon>
        <taxon>Mucorineae</taxon>
        <taxon>Mucoraceae</taxon>
        <taxon>Mucor</taxon>
    </lineage>
</organism>
<sequence length="188" mass="19573">MVKILILLSALALAVKAQVQSPTYQFNVTSPSPNSPYVASQILPCIYDIASNTTSDNLQLSISLVGTNSTTPMIMSADITQGFSFQKQVGGAIVFEHQLNFNLPTNTTAGPYQVVFFDNVSQTNVSIPITISAAPAPTISSLPSGSVTAAPTTSAPANIFDKGNSANAGSEISKLLLAASLILAFVHL</sequence>
<dbReference type="Proteomes" id="UP000603453">
    <property type="component" value="Unassembled WGS sequence"/>
</dbReference>
<dbReference type="EMBL" id="JAEPRD010000102">
    <property type="protein sequence ID" value="KAG2198965.1"/>
    <property type="molecule type" value="Genomic_DNA"/>
</dbReference>